<dbReference type="Proteomes" id="UP000029121">
    <property type="component" value="Unassembled WGS sequence"/>
</dbReference>
<dbReference type="SUPFAM" id="SSF54928">
    <property type="entry name" value="RNA-binding domain, RBD"/>
    <property type="match status" value="1"/>
</dbReference>
<dbReference type="InterPro" id="IPR012677">
    <property type="entry name" value="Nucleotide-bd_a/b_plait_sf"/>
</dbReference>
<feature type="non-terminal residue" evidence="1">
    <location>
        <position position="1"/>
    </location>
</feature>
<dbReference type="GO" id="GO:0003676">
    <property type="term" value="F:nucleic acid binding"/>
    <property type="evidence" value="ECO:0007669"/>
    <property type="project" value="InterPro"/>
</dbReference>
<accession>R0H2M1</accession>
<dbReference type="Gene3D" id="3.30.70.330">
    <property type="match status" value="1"/>
</dbReference>
<dbReference type="EMBL" id="KB870811">
    <property type="protein sequence ID" value="EOA17758.1"/>
    <property type="molecule type" value="Genomic_DNA"/>
</dbReference>
<proteinExistence type="predicted"/>
<name>R0H2M1_9BRAS</name>
<evidence type="ECO:0008006" key="3">
    <source>
        <dbReference type="Google" id="ProtNLM"/>
    </source>
</evidence>
<evidence type="ECO:0000313" key="1">
    <source>
        <dbReference type="EMBL" id="EOA17758.1"/>
    </source>
</evidence>
<sequence length="82" mass="8855">YDSSLPDDDIKKALKDHFGSCGAILRVDMPGFFSFATVIIIGDDANDKGLELNGSEMGGRKLSVTVEPWPEPKILDVPYGAL</sequence>
<dbReference type="AlphaFoldDB" id="R0H2M1"/>
<dbReference type="KEGG" id="crb:17877788"/>
<evidence type="ECO:0000313" key="2">
    <source>
        <dbReference type="Proteomes" id="UP000029121"/>
    </source>
</evidence>
<dbReference type="OrthoDB" id="1112758at2759"/>
<gene>
    <name evidence="1" type="ORF">CARUB_v10006146mg</name>
</gene>
<organism evidence="1 2">
    <name type="scientific">Capsella rubella</name>
    <dbReference type="NCBI Taxonomy" id="81985"/>
    <lineage>
        <taxon>Eukaryota</taxon>
        <taxon>Viridiplantae</taxon>
        <taxon>Streptophyta</taxon>
        <taxon>Embryophyta</taxon>
        <taxon>Tracheophyta</taxon>
        <taxon>Spermatophyta</taxon>
        <taxon>Magnoliopsida</taxon>
        <taxon>eudicotyledons</taxon>
        <taxon>Gunneridae</taxon>
        <taxon>Pentapetalae</taxon>
        <taxon>rosids</taxon>
        <taxon>malvids</taxon>
        <taxon>Brassicales</taxon>
        <taxon>Brassicaceae</taxon>
        <taxon>Camelineae</taxon>
        <taxon>Capsella</taxon>
    </lineage>
</organism>
<keyword evidence="2" id="KW-1185">Reference proteome</keyword>
<protein>
    <recommendedName>
        <fullName evidence="3">RRM domain-containing protein</fullName>
    </recommendedName>
</protein>
<dbReference type="InterPro" id="IPR035979">
    <property type="entry name" value="RBD_domain_sf"/>
</dbReference>
<reference evidence="2" key="1">
    <citation type="journal article" date="2013" name="Nat. Genet.">
        <title>The Capsella rubella genome and the genomic consequences of rapid mating system evolution.</title>
        <authorList>
            <person name="Slotte T."/>
            <person name="Hazzouri K.M."/>
            <person name="Agren J.A."/>
            <person name="Koenig D."/>
            <person name="Maumus F."/>
            <person name="Guo Y.L."/>
            <person name="Steige K."/>
            <person name="Platts A.E."/>
            <person name="Escobar J.S."/>
            <person name="Newman L.K."/>
            <person name="Wang W."/>
            <person name="Mandakova T."/>
            <person name="Vello E."/>
            <person name="Smith L.M."/>
            <person name="Henz S.R."/>
            <person name="Steffen J."/>
            <person name="Takuno S."/>
            <person name="Brandvain Y."/>
            <person name="Coop G."/>
            <person name="Andolfatto P."/>
            <person name="Hu T.T."/>
            <person name="Blanchette M."/>
            <person name="Clark R.M."/>
            <person name="Quesneville H."/>
            <person name="Nordborg M."/>
            <person name="Gaut B.S."/>
            <person name="Lysak M.A."/>
            <person name="Jenkins J."/>
            <person name="Grimwood J."/>
            <person name="Chapman J."/>
            <person name="Prochnik S."/>
            <person name="Shu S."/>
            <person name="Rokhsar D."/>
            <person name="Schmutz J."/>
            <person name="Weigel D."/>
            <person name="Wright S.I."/>
        </authorList>
    </citation>
    <scope>NUCLEOTIDE SEQUENCE [LARGE SCALE GENOMIC DNA]</scope>
    <source>
        <strain evidence="2">cv. Monte Gargano</strain>
    </source>
</reference>